<keyword evidence="1" id="KW-1133">Transmembrane helix</keyword>
<organism evidence="2 3">
    <name type="scientific">Schleiferilactobacillus harbinensis DSM 16991</name>
    <dbReference type="NCBI Taxonomy" id="1122147"/>
    <lineage>
        <taxon>Bacteria</taxon>
        <taxon>Bacillati</taxon>
        <taxon>Bacillota</taxon>
        <taxon>Bacilli</taxon>
        <taxon>Lactobacillales</taxon>
        <taxon>Lactobacillaceae</taxon>
        <taxon>Schleiferilactobacillus</taxon>
    </lineage>
</organism>
<reference evidence="2 3" key="1">
    <citation type="journal article" date="2015" name="Genome Announc.">
        <title>Expanding the biotechnology potential of lactobacilli through comparative genomics of 213 strains and associated genera.</title>
        <authorList>
            <person name="Sun Z."/>
            <person name="Harris H.M."/>
            <person name="McCann A."/>
            <person name="Guo C."/>
            <person name="Argimon S."/>
            <person name="Zhang W."/>
            <person name="Yang X."/>
            <person name="Jeffery I.B."/>
            <person name="Cooney J.C."/>
            <person name="Kagawa T.F."/>
            <person name="Liu W."/>
            <person name="Song Y."/>
            <person name="Salvetti E."/>
            <person name="Wrobel A."/>
            <person name="Rasinkangas P."/>
            <person name="Parkhill J."/>
            <person name="Rea M.C."/>
            <person name="O'Sullivan O."/>
            <person name="Ritari J."/>
            <person name="Douillard F.P."/>
            <person name="Paul Ross R."/>
            <person name="Yang R."/>
            <person name="Briner A.E."/>
            <person name="Felis G.E."/>
            <person name="de Vos W.M."/>
            <person name="Barrangou R."/>
            <person name="Klaenhammer T.R."/>
            <person name="Caufield P.W."/>
            <person name="Cui Y."/>
            <person name="Zhang H."/>
            <person name="O'Toole P.W."/>
        </authorList>
    </citation>
    <scope>NUCLEOTIDE SEQUENCE [LARGE SCALE GENOMIC DNA]</scope>
    <source>
        <strain evidence="2 3">DSM 16991</strain>
    </source>
</reference>
<dbReference type="AlphaFoldDB" id="A0A0R1X0C7"/>
<evidence type="ECO:0000313" key="3">
    <source>
        <dbReference type="Proteomes" id="UP000050949"/>
    </source>
</evidence>
<feature type="transmembrane region" description="Helical" evidence="1">
    <location>
        <begin position="82"/>
        <end position="104"/>
    </location>
</feature>
<name>A0A0R1X0C7_9LACO</name>
<comment type="caution">
    <text evidence="2">The sequence shown here is derived from an EMBL/GenBank/DDBJ whole genome shotgun (WGS) entry which is preliminary data.</text>
</comment>
<accession>A0A0R1X0C7</accession>
<evidence type="ECO:0000313" key="2">
    <source>
        <dbReference type="EMBL" id="KRM23710.1"/>
    </source>
</evidence>
<dbReference type="InterPro" id="IPR006938">
    <property type="entry name" value="DUF624"/>
</dbReference>
<sequence length="112" mass="12376">MGQTLLLGTKLQVLFILFTLRGGLVLGLFPALATCTKVILRRLAAKPADVGALFGDPRDTWPALYQEFRQFYRQSFWEVNGIGYLGVLAVVVLVIDLAVNAAFLRSARCNMD</sequence>
<dbReference type="eggNOG" id="ENOG5032DA3">
    <property type="taxonomic scope" value="Bacteria"/>
</dbReference>
<gene>
    <name evidence="2" type="ORF">FC91_GL001568</name>
</gene>
<dbReference type="EMBL" id="AZFW01000150">
    <property type="protein sequence ID" value="KRM23710.1"/>
    <property type="molecule type" value="Genomic_DNA"/>
</dbReference>
<keyword evidence="1" id="KW-0812">Transmembrane</keyword>
<evidence type="ECO:0000256" key="1">
    <source>
        <dbReference type="SAM" id="Phobius"/>
    </source>
</evidence>
<dbReference type="Pfam" id="PF04854">
    <property type="entry name" value="DUF624"/>
    <property type="match status" value="1"/>
</dbReference>
<dbReference type="PATRIC" id="fig|1122147.4.peg.1627"/>
<dbReference type="Proteomes" id="UP000050949">
    <property type="component" value="Unassembled WGS sequence"/>
</dbReference>
<proteinExistence type="predicted"/>
<keyword evidence="1" id="KW-0472">Membrane</keyword>
<feature type="transmembrane region" description="Helical" evidence="1">
    <location>
        <begin position="12"/>
        <end position="33"/>
    </location>
</feature>
<protein>
    <submittedName>
        <fullName evidence="2">Uncharacterized protein</fullName>
    </submittedName>
</protein>